<feature type="compositionally biased region" description="Basic and acidic residues" evidence="1">
    <location>
        <begin position="1344"/>
        <end position="1355"/>
    </location>
</feature>
<dbReference type="EMBL" id="LMAR01000046">
    <property type="protein sequence ID" value="KQK29564.1"/>
    <property type="molecule type" value="Genomic_DNA"/>
</dbReference>
<dbReference type="Pfam" id="PF22726">
    <property type="entry name" value="NCAB2"/>
    <property type="match status" value="1"/>
</dbReference>
<feature type="compositionally biased region" description="Basic and acidic residues" evidence="1">
    <location>
        <begin position="1320"/>
        <end position="1337"/>
    </location>
</feature>
<dbReference type="InterPro" id="IPR027417">
    <property type="entry name" value="P-loop_NTPase"/>
</dbReference>
<proteinExistence type="predicted"/>
<sequence>MAAFQLDEDDKAFLRSLALPPEDNLETVASKLSEAAQQDVAAFRGVKEWPPHTILLDMTLIRPNSEAEAVALSGLVNALTTSESVNFVSPPGTGKTTTIVQLAESILSNSDMVPALVPLGEWSDRRDDFFSFVAQRNSFVAFRRQHFMQVAFHGRLVLLLDGWNELDPTARIAASRLVKALRRDFPLLSIVTSTRRHALPTLGQNIEIQPLSEDQQVEIARVLRAEEGVALLDQAWRLPGLRDLVTIPLYLNALVIGTTGKALPQTKDEILGSFVKQHEHPEKAEVLRKELLGFHVDLVVGIAVEANRRATTLSDADACRAISEVVARLAKQGLLQGSMQPVTALDVLVGAHALVRPFGAGSVSFQHQQFQEWYASFEVERLMLQAATGNAEARQSLRSGILNWLQWEESILFACERLSRADMVGIQAVARAISEAFAIDPILAAEMIYRAAPPVWDEIGAEAITFATRWQQSGSGDRAIRFMIASGRPEFAEHIWPLISASGNQIYLPAIRAARRFRPTVLGPDAAERLAALPDETRGDIISEIGARSGFEGLELSSALAKLEANPTIVLDILEALEFRRADRHICEVMSTASDDVWNLLAQRKYPVTLANAQLNARLTEKRRSLRLAITNPIQLIHAILEDDQIASAADEIARIIEDPGFPVKDKHAEGAVERAFKVYPTAITGALVVRLTHGLELPFRAEDLLADAPLIDDGPIVAAALDRKNPDSLARPISKIIGPATVGALMDQFFALHDKFRDDREGLSESDRKDYYRLKDSIVRSHDGAFLLALYERAATEDPRRIALLGDLLARRGGSDPSERLSVMDGDRDRLASVINRWMATMLSSADADRHQFAEVAKAAARVGDTRCVAGLEQMLDRDLADWAKAREEHFKSGRSGMLTPDVTHSYTLQYRVTLAAIGSADAIAVLRRHLAHFQAGSDAAWGLVDIWKRQNAPPKERRFGGWTDFSDARVNREVRDRAGGAIPTSDFAEAIFAEVRKFAVSNLDQNAHRHAVALTKAGLSVPYGAQRAELDQVLALPLPYTAKQGVLTAAALAGEVLSADVLLAGLQELLEAGKTEPWRLEDNRGELMGWIELFPFSDRTGAALEALDLLTPQQREPWKLRRLLSALGSGPLDEGLAVLQELIRRDPTMEEEYDWFTALLKIGTVGAARLMLERAIDGTLAGRNGLSSWHLAKHLCDFARKYPSFSKDLLKCYEEQSHAKAKDLIEAVFVESPTPKTVLKILERYSKEGKPFGGALPAALRNLAIERRAVAELSGAYEEHGAPLADFRKRLFHMASSTDHQAQLARASLNFIDELRDEIGRPDSEPRHPDIDSDKSWPILDYNEHSSSDHEQESYWSHG</sequence>
<dbReference type="Proteomes" id="UP000051562">
    <property type="component" value="Unassembled WGS sequence"/>
</dbReference>
<accession>A0A0Q3KZ51</accession>
<dbReference type="SUPFAM" id="SSF52540">
    <property type="entry name" value="P-loop containing nucleoside triphosphate hydrolases"/>
    <property type="match status" value="1"/>
</dbReference>
<dbReference type="Gene3D" id="3.40.50.300">
    <property type="entry name" value="P-loop containing nucleotide triphosphate hydrolases"/>
    <property type="match status" value="1"/>
</dbReference>
<gene>
    <name evidence="3" type="ORF">ARD30_16420</name>
</gene>
<protein>
    <recommendedName>
        <fullName evidence="2">NACHT C-terminal Alpha/Beta 2 domain-containing protein</fullName>
    </recommendedName>
</protein>
<evidence type="ECO:0000313" key="3">
    <source>
        <dbReference type="EMBL" id="KQK29564.1"/>
    </source>
</evidence>
<organism evidence="3 4">
    <name type="scientific">Bosea thiooxidans</name>
    <dbReference type="NCBI Taxonomy" id="53254"/>
    <lineage>
        <taxon>Bacteria</taxon>
        <taxon>Pseudomonadati</taxon>
        <taxon>Pseudomonadota</taxon>
        <taxon>Alphaproteobacteria</taxon>
        <taxon>Hyphomicrobiales</taxon>
        <taxon>Boseaceae</taxon>
        <taxon>Bosea</taxon>
    </lineage>
</organism>
<comment type="caution">
    <text evidence="3">The sequence shown here is derived from an EMBL/GenBank/DDBJ whole genome shotgun (WGS) entry which is preliminary data.</text>
</comment>
<keyword evidence="4" id="KW-1185">Reference proteome</keyword>
<reference evidence="3 4" key="1">
    <citation type="submission" date="2015-10" db="EMBL/GenBank/DDBJ databases">
        <title>Draft genome of Bosea thiooxidans.</title>
        <authorList>
            <person name="Wang X."/>
        </authorList>
    </citation>
    <scope>NUCLEOTIDE SEQUENCE [LARGE SCALE GENOMIC DNA]</scope>
    <source>
        <strain evidence="3 4">CGMCC 9174</strain>
    </source>
</reference>
<evidence type="ECO:0000259" key="2">
    <source>
        <dbReference type="Pfam" id="PF22726"/>
    </source>
</evidence>
<name>A0A0Q3KZ51_9HYPH</name>
<evidence type="ECO:0000313" key="4">
    <source>
        <dbReference type="Proteomes" id="UP000051562"/>
    </source>
</evidence>
<feature type="region of interest" description="Disordered" evidence="1">
    <location>
        <begin position="1320"/>
        <end position="1361"/>
    </location>
</feature>
<feature type="domain" description="NACHT C-terminal Alpha/Beta 2" evidence="2">
    <location>
        <begin position="1262"/>
        <end position="1340"/>
    </location>
</feature>
<dbReference type="InterPro" id="IPR054732">
    <property type="entry name" value="NCAB2"/>
</dbReference>
<evidence type="ECO:0000256" key="1">
    <source>
        <dbReference type="SAM" id="MobiDB-lite"/>
    </source>
</evidence>